<dbReference type="Proteomes" id="UP000035331">
    <property type="component" value="Chromosome"/>
</dbReference>
<proteinExistence type="predicted"/>
<evidence type="ECO:0000256" key="1">
    <source>
        <dbReference type="SAM" id="MobiDB-lite"/>
    </source>
</evidence>
<gene>
    <name evidence="2" type="ORF">MCM1_0503</name>
</gene>
<organism evidence="2 3">
    <name type="scientific">Methanosarcina barkeri CM1</name>
    <dbReference type="NCBI Taxonomy" id="796385"/>
    <lineage>
        <taxon>Archaea</taxon>
        <taxon>Methanobacteriati</taxon>
        <taxon>Methanobacteriota</taxon>
        <taxon>Stenosarchaea group</taxon>
        <taxon>Methanomicrobia</taxon>
        <taxon>Methanosarcinales</taxon>
        <taxon>Methanosarcinaceae</taxon>
        <taxon>Methanosarcina</taxon>
    </lineage>
</organism>
<feature type="compositionally biased region" description="Basic residues" evidence="1">
    <location>
        <begin position="1"/>
        <end position="18"/>
    </location>
</feature>
<evidence type="ECO:0000313" key="3">
    <source>
        <dbReference type="Proteomes" id="UP000035331"/>
    </source>
</evidence>
<evidence type="ECO:0000313" key="2">
    <source>
        <dbReference type="EMBL" id="AKJ37606.1"/>
    </source>
</evidence>
<feature type="region of interest" description="Disordered" evidence="1">
    <location>
        <begin position="1"/>
        <end position="42"/>
    </location>
</feature>
<dbReference type="RefSeq" id="WP_048117289.1">
    <property type="nucleotide sequence ID" value="NZ_CP008746.1"/>
</dbReference>
<reference evidence="3" key="1">
    <citation type="submission" date="2014-06" db="EMBL/GenBank/DDBJ databases">
        <title>The complete genome sequence of Methanosarcina barkeri CM1.</title>
        <authorList>
            <consortium name="Pastoral Greenhouse Gas Research Consortium"/>
            <person name="Lambie S.C."/>
            <person name="Leahy S.C."/>
            <person name="Kelly W.J."/>
            <person name="Li D."/>
            <person name="Reilly K."/>
            <person name="Attwood G.T."/>
            <person name="Altermann E."/>
        </authorList>
    </citation>
    <scope>NUCLEOTIDE SEQUENCE [LARGE SCALE GENOMIC DNA]</scope>
    <source>
        <strain evidence="3">CM1</strain>
    </source>
</reference>
<dbReference type="PATRIC" id="fig|796385.3.peg.617"/>
<dbReference type="EMBL" id="CP008746">
    <property type="protein sequence ID" value="AKJ37606.1"/>
    <property type="molecule type" value="Genomic_DNA"/>
</dbReference>
<dbReference type="GeneID" id="24845147"/>
<accession>A0A0G3C6I9</accession>
<protein>
    <submittedName>
        <fullName evidence="2">Uncharacterized protein</fullName>
    </submittedName>
</protein>
<sequence length="59" mass="7431">MGQKRRSKKRKRLKKIRRKEKEIKEDQKKRKNDQKRKAERRGCGVHFHAYIFGKEFRKF</sequence>
<feature type="compositionally biased region" description="Basic residues" evidence="1">
    <location>
        <begin position="29"/>
        <end position="39"/>
    </location>
</feature>
<feature type="compositionally biased region" description="Basic and acidic residues" evidence="1">
    <location>
        <begin position="19"/>
        <end position="28"/>
    </location>
</feature>
<reference evidence="2 3" key="2">
    <citation type="journal article" date="2015" name="Stand. Genomic Sci.">
        <title>The complete genome sequence of the rumen methanogen Methanosarcina barkeri CM1.</title>
        <authorList>
            <person name="Lambie S.C."/>
            <person name="Kelly W.J."/>
            <person name="Leahy S.C."/>
            <person name="Li D."/>
            <person name="Reilly K."/>
            <person name="McAllister T.A."/>
            <person name="Valle E.R."/>
            <person name="Attwood G.T."/>
            <person name="Altermann E."/>
        </authorList>
    </citation>
    <scope>NUCLEOTIDE SEQUENCE [LARGE SCALE GENOMIC DNA]</scope>
    <source>
        <strain evidence="2 3">CM1</strain>
    </source>
</reference>
<dbReference type="GeneID" id="24884190"/>
<dbReference type="AlphaFoldDB" id="A0A0G3C6I9"/>
<name>A0A0G3C6I9_METBA</name>